<dbReference type="RefSeq" id="WP_188440888.1">
    <property type="nucleotide sequence ID" value="NZ_BMGK01000005.1"/>
</dbReference>
<evidence type="ECO:0000313" key="11">
    <source>
        <dbReference type="Proteomes" id="UP000652231"/>
    </source>
</evidence>
<gene>
    <name evidence="6 10" type="primary">menD</name>
    <name evidence="10" type="ORF">GCM10011312_13580</name>
</gene>
<dbReference type="HAMAP" id="MF_01659">
    <property type="entry name" value="MenD"/>
    <property type="match status" value="1"/>
</dbReference>
<dbReference type="Pfam" id="PF02776">
    <property type="entry name" value="TPP_enzyme_N"/>
    <property type="match status" value="1"/>
</dbReference>
<dbReference type="Proteomes" id="UP000652231">
    <property type="component" value="Unassembled WGS sequence"/>
</dbReference>
<dbReference type="PANTHER" id="PTHR42916">
    <property type="entry name" value="2-SUCCINYL-5-ENOLPYRUVYL-6-HYDROXY-3-CYCLOHEXENE-1-CARBOXYLATE SYNTHASE"/>
    <property type="match status" value="1"/>
</dbReference>
<comment type="function">
    <text evidence="6">Catalyzes the thiamine diphosphate-dependent decarboxylation of 2-oxoglutarate and the subsequent addition of the resulting succinic semialdehyde-thiamine pyrophosphate anion to isochorismate to yield 2-succinyl-5-enolpyruvyl-6-hydroxy-3-cyclohexene-1-carboxylate (SEPHCHC).</text>
</comment>
<dbReference type="GO" id="GO:0030145">
    <property type="term" value="F:manganese ion binding"/>
    <property type="evidence" value="ECO:0007669"/>
    <property type="project" value="UniProtKB-UniRule"/>
</dbReference>
<feature type="domain" description="Thiamine pyrophosphate enzyme N-terminal TPP-binding" evidence="8">
    <location>
        <begin position="8"/>
        <end position="111"/>
    </location>
</feature>
<dbReference type="AlphaFoldDB" id="A0A8J2VA61"/>
<evidence type="ECO:0000259" key="8">
    <source>
        <dbReference type="Pfam" id="PF02776"/>
    </source>
</evidence>
<dbReference type="GO" id="GO:0070204">
    <property type="term" value="F:2-succinyl-5-enolpyruvyl-6-hydroxy-3-cyclohexene-1-carboxylic-acid synthase activity"/>
    <property type="evidence" value="ECO:0007669"/>
    <property type="project" value="UniProtKB-UniRule"/>
</dbReference>
<dbReference type="InterPro" id="IPR011766">
    <property type="entry name" value="TPP_enzyme_TPP-bd"/>
</dbReference>
<evidence type="ECO:0000256" key="5">
    <source>
        <dbReference type="ARBA" id="ARBA00023211"/>
    </source>
</evidence>
<dbReference type="Gene3D" id="3.40.50.1220">
    <property type="entry name" value="TPP-binding domain"/>
    <property type="match status" value="1"/>
</dbReference>
<keyword evidence="11" id="KW-1185">Reference proteome</keyword>
<dbReference type="InterPro" id="IPR032264">
    <property type="entry name" value="MenD_middle"/>
</dbReference>
<comment type="pathway">
    <text evidence="6">Quinol/quinone metabolism; menaquinone biosynthesis.</text>
</comment>
<keyword evidence="1 6" id="KW-0808">Transferase</keyword>
<evidence type="ECO:0000256" key="3">
    <source>
        <dbReference type="ARBA" id="ARBA00022842"/>
    </source>
</evidence>
<evidence type="ECO:0000259" key="9">
    <source>
        <dbReference type="Pfam" id="PF16582"/>
    </source>
</evidence>
<feature type="domain" description="Menaquinone biosynthesis protein MenD middle" evidence="9">
    <location>
        <begin position="208"/>
        <end position="386"/>
    </location>
</feature>
<proteinExistence type="inferred from homology"/>
<keyword evidence="6" id="KW-0474">Menaquinone biosynthesis</keyword>
<evidence type="ECO:0000256" key="2">
    <source>
        <dbReference type="ARBA" id="ARBA00022723"/>
    </source>
</evidence>
<dbReference type="Pfam" id="PF02775">
    <property type="entry name" value="TPP_enzyme_C"/>
    <property type="match status" value="1"/>
</dbReference>
<dbReference type="InterPro" id="IPR004433">
    <property type="entry name" value="MenaQ_synth_MenD"/>
</dbReference>
<protein>
    <recommendedName>
        <fullName evidence="6">2-succinyl-5-enolpyruvyl-6-hydroxy-3-cyclohexene-1-carboxylate synthase</fullName>
        <shortName evidence="6">SEPHCHC synthase</shortName>
        <ecNumber evidence="6">2.2.1.9</ecNumber>
    </recommendedName>
    <alternativeName>
        <fullName evidence="6">Menaquinone biosynthesis protein MenD</fullName>
    </alternativeName>
</protein>
<comment type="subunit">
    <text evidence="6">Homodimer.</text>
</comment>
<evidence type="ECO:0000259" key="7">
    <source>
        <dbReference type="Pfam" id="PF02775"/>
    </source>
</evidence>
<dbReference type="GO" id="GO:0009234">
    <property type="term" value="P:menaquinone biosynthetic process"/>
    <property type="evidence" value="ECO:0007669"/>
    <property type="project" value="UniProtKB-UniRule"/>
</dbReference>
<organism evidence="10 11">
    <name type="scientific">Planktosalinus lacus</name>
    <dbReference type="NCBI Taxonomy" id="1526573"/>
    <lineage>
        <taxon>Bacteria</taxon>
        <taxon>Pseudomonadati</taxon>
        <taxon>Bacteroidota</taxon>
        <taxon>Flavobacteriia</taxon>
        <taxon>Flavobacteriales</taxon>
        <taxon>Flavobacteriaceae</taxon>
        <taxon>Planktosalinus</taxon>
    </lineage>
</organism>
<keyword evidence="2 6" id="KW-0479">Metal-binding</keyword>
<accession>A0A8J2VA61</accession>
<dbReference type="SUPFAM" id="SSF52518">
    <property type="entry name" value="Thiamin diphosphate-binding fold (THDP-binding)"/>
    <property type="match status" value="2"/>
</dbReference>
<keyword evidence="5 6" id="KW-0464">Manganese</keyword>
<dbReference type="CDD" id="cd02009">
    <property type="entry name" value="TPP_SHCHC_synthase"/>
    <property type="match status" value="1"/>
</dbReference>
<feature type="domain" description="Thiamine pyrophosphate enzyme TPP-binding" evidence="7">
    <location>
        <begin position="399"/>
        <end position="535"/>
    </location>
</feature>
<dbReference type="EC" id="2.2.1.9" evidence="6"/>
<dbReference type="InterPro" id="IPR012001">
    <property type="entry name" value="Thiamin_PyroP_enz_TPP-bd_dom"/>
</dbReference>
<comment type="cofactor">
    <cofactor evidence="6">
        <name>Mg(2+)</name>
        <dbReference type="ChEBI" id="CHEBI:18420"/>
    </cofactor>
    <cofactor evidence="6">
        <name>Mn(2+)</name>
        <dbReference type="ChEBI" id="CHEBI:29035"/>
    </cofactor>
</comment>
<evidence type="ECO:0000313" key="10">
    <source>
        <dbReference type="EMBL" id="GGD91064.1"/>
    </source>
</evidence>
<dbReference type="UniPathway" id="UPA01057">
    <property type="reaction ID" value="UER00164"/>
</dbReference>
<dbReference type="CDD" id="cd07037">
    <property type="entry name" value="TPP_PYR_MenD"/>
    <property type="match status" value="1"/>
</dbReference>
<keyword evidence="3 6" id="KW-0460">Magnesium</keyword>
<evidence type="ECO:0000256" key="6">
    <source>
        <dbReference type="HAMAP-Rule" id="MF_01659"/>
    </source>
</evidence>
<dbReference type="UniPathway" id="UPA00079"/>
<keyword evidence="4 6" id="KW-0786">Thiamine pyrophosphate</keyword>
<evidence type="ECO:0000256" key="1">
    <source>
        <dbReference type="ARBA" id="ARBA00022679"/>
    </source>
</evidence>
<reference evidence="10" key="2">
    <citation type="submission" date="2020-09" db="EMBL/GenBank/DDBJ databases">
        <authorList>
            <person name="Sun Q."/>
            <person name="Zhou Y."/>
        </authorList>
    </citation>
    <scope>NUCLEOTIDE SEQUENCE</scope>
    <source>
        <strain evidence="10">CGMCC 1.12924</strain>
    </source>
</reference>
<comment type="similarity">
    <text evidence="6">Belongs to the TPP enzyme family. MenD subfamily.</text>
</comment>
<comment type="caution">
    <text evidence="10">The sequence shown here is derived from an EMBL/GenBank/DDBJ whole genome shotgun (WGS) entry which is preliminary data.</text>
</comment>
<dbReference type="EMBL" id="BMGK01000005">
    <property type="protein sequence ID" value="GGD91064.1"/>
    <property type="molecule type" value="Genomic_DNA"/>
</dbReference>
<reference evidence="10" key="1">
    <citation type="journal article" date="2014" name="Int. J. Syst. Evol. Microbiol.">
        <title>Complete genome sequence of Corynebacterium casei LMG S-19264T (=DSM 44701T), isolated from a smear-ripened cheese.</title>
        <authorList>
            <consortium name="US DOE Joint Genome Institute (JGI-PGF)"/>
            <person name="Walter F."/>
            <person name="Albersmeier A."/>
            <person name="Kalinowski J."/>
            <person name="Ruckert C."/>
        </authorList>
    </citation>
    <scope>NUCLEOTIDE SEQUENCE</scope>
    <source>
        <strain evidence="10">CGMCC 1.12924</strain>
    </source>
</reference>
<name>A0A8J2VA61_9FLAO</name>
<comment type="catalytic activity">
    <reaction evidence="6">
        <text>isochorismate + 2-oxoglutarate + H(+) = 5-enolpyruvoyl-6-hydroxy-2-succinyl-cyclohex-3-ene-1-carboxylate + CO2</text>
        <dbReference type="Rhea" id="RHEA:25593"/>
        <dbReference type="ChEBI" id="CHEBI:15378"/>
        <dbReference type="ChEBI" id="CHEBI:16526"/>
        <dbReference type="ChEBI" id="CHEBI:16810"/>
        <dbReference type="ChEBI" id="CHEBI:29780"/>
        <dbReference type="ChEBI" id="CHEBI:58818"/>
        <dbReference type="EC" id="2.2.1.9"/>
    </reaction>
</comment>
<dbReference type="GO" id="GO:0030976">
    <property type="term" value="F:thiamine pyrophosphate binding"/>
    <property type="evidence" value="ECO:0007669"/>
    <property type="project" value="UniProtKB-UniRule"/>
</dbReference>
<comment type="cofactor">
    <cofactor evidence="6">
        <name>thiamine diphosphate</name>
        <dbReference type="ChEBI" id="CHEBI:58937"/>
    </cofactor>
    <text evidence="6">Binds 1 thiamine pyrophosphate per subunit.</text>
</comment>
<dbReference type="InterPro" id="IPR029061">
    <property type="entry name" value="THDP-binding"/>
</dbReference>
<dbReference type="PIRSF" id="PIRSF004983">
    <property type="entry name" value="MenD"/>
    <property type="match status" value="1"/>
</dbReference>
<dbReference type="NCBIfam" id="TIGR00173">
    <property type="entry name" value="menD"/>
    <property type="match status" value="1"/>
</dbReference>
<comment type="pathway">
    <text evidence="6">Quinol/quinone metabolism; 1,4-dihydroxy-2-naphthoate biosynthesis; 1,4-dihydroxy-2-naphthoate from chorismate: step 2/7.</text>
</comment>
<dbReference type="Pfam" id="PF16582">
    <property type="entry name" value="TPP_enzyme_M_2"/>
    <property type="match status" value="1"/>
</dbReference>
<dbReference type="PANTHER" id="PTHR42916:SF1">
    <property type="entry name" value="PROTEIN PHYLLO, CHLOROPLASTIC"/>
    <property type="match status" value="1"/>
</dbReference>
<dbReference type="Gene3D" id="3.40.50.970">
    <property type="match status" value="2"/>
</dbReference>
<sequence>MIHSNIPLAQTIVQLCQAKDIQHIVICPGSRNAPLTIGFTENPYFKVYSIVDERAAAFFAMGISQQTGNPAAVVCTSGSAVLNFYPAIAEAFYSDIPLVVISADRPPEFIDIGDGQTIRQEDVFQNHILYSANLKVEDTSQKENEVQINVAINSSIELRGPVHINAPFEEPLYGKSDQTSVFPQNVPVNNKSETNKEDLSEYAALWNSSKRKIILTGVLNPKSLENEVVLSLAEDPSVLVFTEATSNLHHDHFICSIDKLIASFTPEEFEALQPEILVTIGGMVVSKKVKSFLRKYPATHHWHIDDKKAYDTFFTLSKHFKQNPNDFFTDFFKETKLKKSDFQKTWLLKKKYRELKHDEYLNTIDYSDLKVFNHLFKTLPKYSVLHISNSSAIRYAQLFTLDSSISVYCNRGTSGIDGSTSTAIGFSVTSNEAVTFLTGDLSFFYDSNALWNNYISANFRIILINNHGGGIFRILPGDKNTPNFDTYFETIHNLNASSLCDMFQVDYMSVTKEIQLEDTLKKFFNKSKQPRLLEIFTPREFNDQVLLDYFKFIK</sequence>
<dbReference type="GO" id="GO:0000287">
    <property type="term" value="F:magnesium ion binding"/>
    <property type="evidence" value="ECO:0007669"/>
    <property type="project" value="UniProtKB-UniRule"/>
</dbReference>
<evidence type="ECO:0000256" key="4">
    <source>
        <dbReference type="ARBA" id="ARBA00023052"/>
    </source>
</evidence>